<comment type="subcellular location">
    <subcellularLocation>
        <location evidence="1 7">Cell membrane</location>
        <topology evidence="1 7">Multi-pass membrane protein</topology>
    </subcellularLocation>
</comment>
<evidence type="ECO:0000256" key="2">
    <source>
        <dbReference type="ARBA" id="ARBA00009784"/>
    </source>
</evidence>
<organism evidence="8 9">
    <name type="scientific">Leeia aquatica</name>
    <dbReference type="NCBI Taxonomy" id="2725557"/>
    <lineage>
        <taxon>Bacteria</taxon>
        <taxon>Pseudomonadati</taxon>
        <taxon>Pseudomonadota</taxon>
        <taxon>Betaproteobacteria</taxon>
        <taxon>Neisseriales</taxon>
        <taxon>Leeiaceae</taxon>
        <taxon>Leeia</taxon>
    </lineage>
</organism>
<evidence type="ECO:0000256" key="3">
    <source>
        <dbReference type="ARBA" id="ARBA00022475"/>
    </source>
</evidence>
<evidence type="ECO:0000313" key="8">
    <source>
        <dbReference type="EMBL" id="NLR73902.1"/>
    </source>
</evidence>
<feature type="transmembrane region" description="Helical" evidence="7">
    <location>
        <begin position="50"/>
        <end position="68"/>
    </location>
</feature>
<evidence type="ECO:0000256" key="5">
    <source>
        <dbReference type="ARBA" id="ARBA00022989"/>
    </source>
</evidence>
<keyword evidence="5 7" id="KW-1133">Transmembrane helix</keyword>
<evidence type="ECO:0000313" key="9">
    <source>
        <dbReference type="Proteomes" id="UP000587991"/>
    </source>
</evidence>
<feature type="transmembrane region" description="Helical" evidence="7">
    <location>
        <begin position="74"/>
        <end position="101"/>
    </location>
</feature>
<gene>
    <name evidence="8" type="ORF">HF682_01850</name>
</gene>
<comment type="caution">
    <text evidence="8">The sequence shown here is derived from an EMBL/GenBank/DDBJ whole genome shotgun (WGS) entry which is preliminary data.</text>
</comment>
<comment type="similarity">
    <text evidence="2 7">Belongs to the UPF0056 (MarC) family.</text>
</comment>
<feature type="transmembrane region" description="Helical" evidence="7">
    <location>
        <begin position="20"/>
        <end position="38"/>
    </location>
</feature>
<evidence type="ECO:0000256" key="7">
    <source>
        <dbReference type="RuleBase" id="RU362048"/>
    </source>
</evidence>
<keyword evidence="6 7" id="KW-0472">Membrane</keyword>
<dbReference type="PANTHER" id="PTHR33508">
    <property type="entry name" value="UPF0056 MEMBRANE PROTEIN YHCE"/>
    <property type="match status" value="1"/>
</dbReference>
<feature type="transmembrane region" description="Helical" evidence="7">
    <location>
        <begin position="122"/>
        <end position="145"/>
    </location>
</feature>
<sequence length="219" mass="23380">MNRFNPHAYVFVLDSLKTFVALLALVNPFGAIPFFVSLTTQQNEREKRRTIKIAAVTVAMVIIVSALLGRSIIAFFGISVASFQVGGGLIMLLMSISMLNAQMGGSRTTPEETSEAELRHSIAVVPLAIPLLTGPGTISTVIVYAQKADHWYEYLGLIGSGVAIGILTWVAFKLATPITRVVGRTGINVATRLMGLILAALAVEFIAEGLLTLLPGLRG</sequence>
<keyword evidence="9" id="KW-1185">Reference proteome</keyword>
<dbReference type="RefSeq" id="WP_168875553.1">
    <property type="nucleotide sequence ID" value="NZ_JABAIM010000001.1"/>
</dbReference>
<dbReference type="PANTHER" id="PTHR33508:SF1">
    <property type="entry name" value="UPF0056 MEMBRANE PROTEIN YHCE"/>
    <property type="match status" value="1"/>
</dbReference>
<dbReference type="Proteomes" id="UP000587991">
    <property type="component" value="Unassembled WGS sequence"/>
</dbReference>
<dbReference type="GO" id="GO:0005886">
    <property type="term" value="C:plasma membrane"/>
    <property type="evidence" value="ECO:0007669"/>
    <property type="project" value="UniProtKB-SubCell"/>
</dbReference>
<feature type="transmembrane region" description="Helical" evidence="7">
    <location>
        <begin position="151"/>
        <end position="172"/>
    </location>
</feature>
<keyword evidence="4 7" id="KW-0812">Transmembrane</keyword>
<name>A0A847SD76_9NEIS</name>
<dbReference type="NCBIfam" id="TIGR00427">
    <property type="entry name" value="NAAT family transporter"/>
    <property type="match status" value="1"/>
</dbReference>
<accession>A0A847SD76</accession>
<dbReference type="Pfam" id="PF01914">
    <property type="entry name" value="MarC"/>
    <property type="match status" value="1"/>
</dbReference>
<proteinExistence type="inferred from homology"/>
<protein>
    <recommendedName>
        <fullName evidence="7">UPF0056 membrane protein</fullName>
    </recommendedName>
</protein>
<keyword evidence="3" id="KW-1003">Cell membrane</keyword>
<evidence type="ECO:0000256" key="1">
    <source>
        <dbReference type="ARBA" id="ARBA00004651"/>
    </source>
</evidence>
<feature type="transmembrane region" description="Helical" evidence="7">
    <location>
        <begin position="193"/>
        <end position="214"/>
    </location>
</feature>
<dbReference type="InterPro" id="IPR002771">
    <property type="entry name" value="Multi_antbiot-R_MarC"/>
</dbReference>
<dbReference type="EMBL" id="JABAIM010000001">
    <property type="protein sequence ID" value="NLR73902.1"/>
    <property type="molecule type" value="Genomic_DNA"/>
</dbReference>
<reference evidence="8 9" key="1">
    <citation type="submission" date="2020-04" db="EMBL/GenBank/DDBJ databases">
        <title>Draft genome of Leeia sp. IMCC25680.</title>
        <authorList>
            <person name="Song J."/>
            <person name="Cho J.-C."/>
        </authorList>
    </citation>
    <scope>NUCLEOTIDE SEQUENCE [LARGE SCALE GENOMIC DNA]</scope>
    <source>
        <strain evidence="8 9">IMCC25680</strain>
    </source>
</reference>
<evidence type="ECO:0000256" key="4">
    <source>
        <dbReference type="ARBA" id="ARBA00022692"/>
    </source>
</evidence>
<dbReference type="AlphaFoldDB" id="A0A847SD76"/>
<evidence type="ECO:0000256" key="6">
    <source>
        <dbReference type="ARBA" id="ARBA00023136"/>
    </source>
</evidence>